<evidence type="ECO:0000313" key="4">
    <source>
        <dbReference type="Proteomes" id="UP000730482"/>
    </source>
</evidence>
<feature type="domain" description="HTH luxR-type" evidence="2">
    <location>
        <begin position="273"/>
        <end position="338"/>
    </location>
</feature>
<dbReference type="SUPFAM" id="SSF46894">
    <property type="entry name" value="C-terminal effector domain of the bipartite response regulators"/>
    <property type="match status" value="1"/>
</dbReference>
<keyword evidence="4" id="KW-1185">Reference proteome</keyword>
<dbReference type="SUPFAM" id="SSF46785">
    <property type="entry name" value="Winged helix' DNA-binding domain"/>
    <property type="match status" value="1"/>
</dbReference>
<dbReference type="InterPro" id="IPR016032">
    <property type="entry name" value="Sig_transdc_resp-reg_C-effctor"/>
</dbReference>
<proteinExistence type="predicted"/>
<evidence type="ECO:0000256" key="1">
    <source>
        <dbReference type="SAM" id="Coils"/>
    </source>
</evidence>
<dbReference type="Gene3D" id="1.10.10.10">
    <property type="entry name" value="Winged helix-like DNA-binding domain superfamily/Winged helix DNA-binding domain"/>
    <property type="match status" value="2"/>
</dbReference>
<dbReference type="InterPro" id="IPR036388">
    <property type="entry name" value="WH-like_DNA-bd_sf"/>
</dbReference>
<dbReference type="InterPro" id="IPR051797">
    <property type="entry name" value="TrmB-like"/>
</dbReference>
<reference evidence="3 4" key="1">
    <citation type="submission" date="2020-02" db="EMBL/GenBank/DDBJ databases">
        <title>Acidophilic actinobacteria isolated from forest soil.</title>
        <authorList>
            <person name="Golinska P."/>
        </authorList>
    </citation>
    <scope>NUCLEOTIDE SEQUENCE [LARGE SCALE GENOMIC DNA]</scope>
    <source>
        <strain evidence="3 4">NL8</strain>
    </source>
</reference>
<dbReference type="InterPro" id="IPR036390">
    <property type="entry name" value="WH_DNA-bd_sf"/>
</dbReference>
<dbReference type="PROSITE" id="PS50043">
    <property type="entry name" value="HTH_LUXR_2"/>
    <property type="match status" value="1"/>
</dbReference>
<gene>
    <name evidence="3" type="ORF">KGQ19_43725</name>
</gene>
<feature type="coiled-coil region" evidence="1">
    <location>
        <begin position="79"/>
        <end position="106"/>
    </location>
</feature>
<evidence type="ECO:0000313" key="3">
    <source>
        <dbReference type="EMBL" id="MBS2553785.1"/>
    </source>
</evidence>
<dbReference type="PRINTS" id="PR00038">
    <property type="entry name" value="HTHLUXR"/>
</dbReference>
<name>A0ABS5L6N7_9ACTN</name>
<evidence type="ECO:0000259" key="2">
    <source>
        <dbReference type="PROSITE" id="PS50043"/>
    </source>
</evidence>
<accession>A0ABS5L6N7</accession>
<dbReference type="SMART" id="SM00421">
    <property type="entry name" value="HTH_LUXR"/>
    <property type="match status" value="1"/>
</dbReference>
<dbReference type="Pfam" id="PF00196">
    <property type="entry name" value="GerE"/>
    <property type="match status" value="1"/>
</dbReference>
<dbReference type="EMBL" id="JAAFYZ010000285">
    <property type="protein sequence ID" value="MBS2553785.1"/>
    <property type="molecule type" value="Genomic_DNA"/>
</dbReference>
<dbReference type="InterPro" id="IPR000792">
    <property type="entry name" value="Tscrpt_reg_LuxR_C"/>
</dbReference>
<comment type="caution">
    <text evidence="3">The sequence shown here is derived from an EMBL/GenBank/DDBJ whole genome shotgun (WGS) entry which is preliminary data.</text>
</comment>
<organism evidence="3 4">
    <name type="scientific">Catenulispora pinistramenti</name>
    <dbReference type="NCBI Taxonomy" id="2705254"/>
    <lineage>
        <taxon>Bacteria</taxon>
        <taxon>Bacillati</taxon>
        <taxon>Actinomycetota</taxon>
        <taxon>Actinomycetes</taxon>
        <taxon>Catenulisporales</taxon>
        <taxon>Catenulisporaceae</taxon>
        <taxon>Catenulispora</taxon>
    </lineage>
</organism>
<dbReference type="PANTHER" id="PTHR34293:SF1">
    <property type="entry name" value="HTH-TYPE TRANSCRIPTIONAL REGULATOR TRMBL2"/>
    <property type="match status" value="1"/>
</dbReference>
<dbReference type="Proteomes" id="UP000730482">
    <property type="component" value="Unassembled WGS sequence"/>
</dbReference>
<protein>
    <submittedName>
        <fullName evidence="3">LuxR family transcriptional regulator</fullName>
    </submittedName>
</protein>
<keyword evidence="1" id="KW-0175">Coiled coil</keyword>
<dbReference type="PANTHER" id="PTHR34293">
    <property type="entry name" value="HTH-TYPE TRANSCRIPTIONAL REGULATOR TRMBL2"/>
    <property type="match status" value="1"/>
</dbReference>
<sequence length="340" mass="36781">MSTGTRVEVATLLGLGLAEPLARLWMAMTAMPGAGATDLAEQLGIEETEVRRYLDVLADRALVRVSQQTPGLLVPITAEAALAQLLRQQEQELAEQQRRFQEKRDQITRTVTADLDAGGGVGDPAQRVEHVIGADAIHSRFEQLAYSTTQSIDSLLPVTGLSEQSLADAWPLDTELLRRGVKVRTMYLEAVRNDLPLLTYVRNLQAAGAQIRTSPTLPQRLCISDRRIAVVPLKPGIRGYGVAVISAPGVIASLLELFEAVWHHAAPLDVGNPVDTATGLSDTERSLLTLLAGGTTDETAAKKLGVSLRTVRRIMADLMQRLEASSRFEAGIKAAKKGWL</sequence>